<dbReference type="PANTHER" id="PTHR30034:SF6">
    <property type="entry name" value="YOP PROTEINS TRANSLOCATION PROTEIN Q"/>
    <property type="match status" value="1"/>
</dbReference>
<evidence type="ECO:0000313" key="7">
    <source>
        <dbReference type="Proteomes" id="UP000811282"/>
    </source>
</evidence>
<reference evidence="6 7" key="1">
    <citation type="journal article" date="2021" name="Genome Biol. Evol.">
        <title>The evolution of interdependence in a four-way mealybug symbiosis.</title>
        <authorList>
            <person name="Garber A.I."/>
            <person name="Kupper M."/>
            <person name="Laetsch D.R."/>
            <person name="Weldon S.R."/>
            <person name="Ladinsky M.S."/>
            <person name="Bjorkman P.J."/>
            <person name="McCutcheon J.P."/>
        </authorList>
    </citation>
    <scope>NUCLEOTIDE SEQUENCE [LARGE SCALE GENOMIC DNA]</scope>
    <source>
        <strain evidence="6">SOD</strain>
    </source>
</reference>
<evidence type="ECO:0000256" key="1">
    <source>
        <dbReference type="ARBA" id="ARBA00009226"/>
    </source>
</evidence>
<dbReference type="SUPFAM" id="SSF101801">
    <property type="entry name" value="Surface presentation of antigens (SPOA)"/>
    <property type="match status" value="1"/>
</dbReference>
<accession>A0ABS5YC30</accession>
<evidence type="ECO:0000259" key="5">
    <source>
        <dbReference type="Pfam" id="PF26304"/>
    </source>
</evidence>
<dbReference type="InterPro" id="IPR036429">
    <property type="entry name" value="SpoA-like_sf"/>
</dbReference>
<dbReference type="Pfam" id="PF01052">
    <property type="entry name" value="FliMN_C"/>
    <property type="match status" value="1"/>
</dbReference>
<dbReference type="Proteomes" id="UP000811282">
    <property type="component" value="Unassembled WGS sequence"/>
</dbReference>
<dbReference type="PANTHER" id="PTHR30034">
    <property type="entry name" value="FLAGELLAR MOTOR SWITCH PROTEIN FLIM"/>
    <property type="match status" value="1"/>
</dbReference>
<proteinExistence type="inferred from homology"/>
<evidence type="ECO:0000256" key="2">
    <source>
        <dbReference type="ARBA" id="ARBA00021925"/>
    </source>
</evidence>
<keyword evidence="6" id="KW-0282">Flagellum</keyword>
<dbReference type="Gene3D" id="2.30.330.10">
    <property type="entry name" value="SpoA-like"/>
    <property type="match status" value="1"/>
</dbReference>
<feature type="domain" description="SpaO FliM/N C-terminal related" evidence="5">
    <location>
        <begin position="146"/>
        <end position="207"/>
    </location>
</feature>
<dbReference type="PRINTS" id="PR01339">
    <property type="entry name" value="TYPE3OMOPROT"/>
</dbReference>
<dbReference type="Pfam" id="PF26304">
    <property type="entry name" value="FliMN_C_rel"/>
    <property type="match status" value="1"/>
</dbReference>
<dbReference type="EMBL" id="JAFJYC010000001">
    <property type="protein sequence ID" value="MBT9432257.1"/>
    <property type="molecule type" value="Genomic_DNA"/>
</dbReference>
<evidence type="ECO:0000259" key="4">
    <source>
        <dbReference type="Pfam" id="PF01052"/>
    </source>
</evidence>
<keyword evidence="3" id="KW-0843">Virulence</keyword>
<evidence type="ECO:0000313" key="6">
    <source>
        <dbReference type="EMBL" id="MBT9432257.1"/>
    </source>
</evidence>
<gene>
    <name evidence="6" type="ORF">JZM24_09200</name>
</gene>
<keyword evidence="6" id="KW-0969">Cilium</keyword>
<dbReference type="InterPro" id="IPR001543">
    <property type="entry name" value="FliN-like_C"/>
</dbReference>
<dbReference type="InterPro" id="IPR058805">
    <property type="entry name" value="SpaO_FliMN_C_rel"/>
</dbReference>
<name>A0ABS5YC30_9GAMM</name>
<sequence>MKLSSRLRQVNREHHRLVQLQSAFPQSTIVTVRASQCYLQVTLENEHGLRQEGFVNMTDWLTVRRAALPGLPWQEIPSDYLCPLLQESAGPLALYGQSWTLQAVRVPSAPLPTQLLALSAEDLIVYIAGWPNVAFPGLQTADAGLSRLSFELRCVLGCSRLAAIDLARLDLGDLLLITRPEMYLTINGRAIFSCHQAQSKEIIVDNVIAPSTEDTQPQKTLPLFDWSRVPVTVEFVLEARSYPLAELENLQPGTVFDLSENVEKNIKVFLNQQLVGYGELVTLEDERLAVEITGLNTFQTPVEE</sequence>
<comment type="similarity">
    <text evidence="1">Belongs to the FliN/MopA/SpaO family.</text>
</comment>
<feature type="domain" description="Flagellar motor switch protein FliN-like C-terminal" evidence="4">
    <location>
        <begin position="227"/>
        <end position="294"/>
    </location>
</feature>
<keyword evidence="6" id="KW-0966">Cell projection</keyword>
<organism evidence="6 7">
    <name type="scientific">Candidatus Sodalis endolongispinus</name>
    <dbReference type="NCBI Taxonomy" id="2812662"/>
    <lineage>
        <taxon>Bacteria</taxon>
        <taxon>Pseudomonadati</taxon>
        <taxon>Pseudomonadota</taxon>
        <taxon>Gammaproteobacteria</taxon>
        <taxon>Enterobacterales</taxon>
        <taxon>Bruguierivoracaceae</taxon>
        <taxon>Sodalis</taxon>
    </lineage>
</organism>
<protein>
    <recommendedName>
        <fullName evidence="2">Surface presentation of antigens protein SpaO</fullName>
    </recommendedName>
</protein>
<dbReference type="InterPro" id="IPR003283">
    <property type="entry name" value="T3SS_OMP_SpaO"/>
</dbReference>
<evidence type="ECO:0000256" key="3">
    <source>
        <dbReference type="ARBA" id="ARBA00023026"/>
    </source>
</evidence>
<comment type="caution">
    <text evidence="6">The sequence shown here is derived from an EMBL/GenBank/DDBJ whole genome shotgun (WGS) entry which is preliminary data.</text>
</comment>
<dbReference type="RefSeq" id="WP_215669425.1">
    <property type="nucleotide sequence ID" value="NZ_JAFJYC010000001.1"/>
</dbReference>
<keyword evidence="7" id="KW-1185">Reference proteome</keyword>